<keyword evidence="4" id="KW-1185">Reference proteome</keyword>
<feature type="domain" description="BRCT" evidence="2">
    <location>
        <begin position="184"/>
        <end position="271"/>
    </location>
</feature>
<proteinExistence type="predicted"/>
<accession>A0ABR3RYK4</accession>
<feature type="region of interest" description="Disordered" evidence="1">
    <location>
        <begin position="1"/>
        <end position="133"/>
    </location>
</feature>
<gene>
    <name evidence="3" type="ORF">SLS59_000946</name>
</gene>
<evidence type="ECO:0000256" key="1">
    <source>
        <dbReference type="SAM" id="MobiDB-lite"/>
    </source>
</evidence>
<protein>
    <recommendedName>
        <fullName evidence="2">BRCT domain-containing protein</fullName>
    </recommendedName>
</protein>
<dbReference type="PROSITE" id="PS50172">
    <property type="entry name" value="BRCT"/>
    <property type="match status" value="1"/>
</dbReference>
<dbReference type="Proteomes" id="UP001521222">
    <property type="component" value="Unassembled WGS sequence"/>
</dbReference>
<comment type="caution">
    <text evidence="3">The sequence shown here is derived from an EMBL/GenBank/DDBJ whole genome shotgun (WGS) entry which is preliminary data.</text>
</comment>
<organism evidence="3 4">
    <name type="scientific">Nothophoma quercina</name>
    <dbReference type="NCBI Taxonomy" id="749835"/>
    <lineage>
        <taxon>Eukaryota</taxon>
        <taxon>Fungi</taxon>
        <taxon>Dikarya</taxon>
        <taxon>Ascomycota</taxon>
        <taxon>Pezizomycotina</taxon>
        <taxon>Dothideomycetes</taxon>
        <taxon>Pleosporomycetidae</taxon>
        <taxon>Pleosporales</taxon>
        <taxon>Pleosporineae</taxon>
        <taxon>Didymellaceae</taxon>
        <taxon>Nothophoma</taxon>
    </lineage>
</organism>
<dbReference type="InterPro" id="IPR001357">
    <property type="entry name" value="BRCT_dom"/>
</dbReference>
<dbReference type="EMBL" id="JAKIXB020000003">
    <property type="protein sequence ID" value="KAL1609442.1"/>
    <property type="molecule type" value="Genomic_DNA"/>
</dbReference>
<evidence type="ECO:0000259" key="2">
    <source>
        <dbReference type="PROSITE" id="PS50172"/>
    </source>
</evidence>
<dbReference type="SUPFAM" id="SSF52113">
    <property type="entry name" value="BRCT domain"/>
    <property type="match status" value="1"/>
</dbReference>
<sequence length="271" mass="28961">MVPPGPGDCLEQTQDDDDRLASPSSAQTSTSQRVTKSHMPVSPTEAAPARRTFFDPWNSSSTGHQRAENRLSGSTSWRVSRSLKLGEQYKGGLSGGKRVQDTVGAGSEDFGKDGRKENGGWEKGAKGLRTGGQQSLAEVWSVSKVGKKSNPEKHISQAEDSPEEVQDLAIESHDDILNTSSEPLAKQIFKGLCFYVNGSTAPLVSDHRLKHMLSAHGALHSIVLGRRTVTHVILGTVNTNGGCGGGLAGSKVQKEVTRTAGKAVKYITVEW</sequence>
<dbReference type="InterPro" id="IPR036420">
    <property type="entry name" value="BRCT_dom_sf"/>
</dbReference>
<feature type="compositionally biased region" description="Basic and acidic residues" evidence="1">
    <location>
        <begin position="109"/>
        <end position="125"/>
    </location>
</feature>
<reference evidence="3 4" key="1">
    <citation type="submission" date="2024-02" db="EMBL/GenBank/DDBJ databases">
        <title>De novo assembly and annotation of 12 fungi associated with fruit tree decline syndrome in Ontario, Canada.</title>
        <authorList>
            <person name="Sulman M."/>
            <person name="Ellouze W."/>
            <person name="Ilyukhin E."/>
        </authorList>
    </citation>
    <scope>NUCLEOTIDE SEQUENCE [LARGE SCALE GENOMIC DNA]</scope>
    <source>
        <strain evidence="3 4">M97-236</strain>
    </source>
</reference>
<name>A0ABR3RYK4_9PLEO</name>
<evidence type="ECO:0000313" key="4">
    <source>
        <dbReference type="Proteomes" id="UP001521222"/>
    </source>
</evidence>
<dbReference type="Gene3D" id="3.40.50.10190">
    <property type="entry name" value="BRCT domain"/>
    <property type="match status" value="1"/>
</dbReference>
<evidence type="ECO:0000313" key="3">
    <source>
        <dbReference type="EMBL" id="KAL1609442.1"/>
    </source>
</evidence>
<feature type="compositionally biased region" description="Low complexity" evidence="1">
    <location>
        <begin position="21"/>
        <end position="32"/>
    </location>
</feature>